<keyword evidence="3" id="KW-1185">Reference proteome</keyword>
<dbReference type="OrthoDB" id="5337308at2759"/>
<sequence>MTFPAPQAASFVTPLDSPWDGDLRAEMAKWGYMEHSRHQLCDFDLFWHMGGIFTFYGMDARPVFRGGPNKCFDVHHGNPFLKDDQGRQVPVIDQTYTVDKKVYRATNAYSTIGINAAAGHIFFISRKSAAYAAKETWKTEPSSADLPALRLQSDLVWGFWNRENNAESIKHINAFWTLEITNKETNAIINQCHNSYSQNTDPPPGRTLVWPGVSFPIETIEGQALLGSPNDIAAGYFLAQHKRQLGGNKIIYTITVFRVKADDFLPNIIFWVKDGPGQNWGPSAPPNPFAPDRPGGGGGVEGGGRNETGEERREVDWRGIVEERVGDGGVVREYVFRVGM</sequence>
<gene>
    <name evidence="2" type="ORF">FB567DRAFT_501906</name>
</gene>
<evidence type="ECO:0000313" key="2">
    <source>
        <dbReference type="EMBL" id="KAH7079666.1"/>
    </source>
</evidence>
<evidence type="ECO:0000313" key="3">
    <source>
        <dbReference type="Proteomes" id="UP000813461"/>
    </source>
</evidence>
<reference evidence="2" key="1">
    <citation type="journal article" date="2021" name="Nat. Commun.">
        <title>Genetic determinants of endophytism in the Arabidopsis root mycobiome.</title>
        <authorList>
            <person name="Mesny F."/>
            <person name="Miyauchi S."/>
            <person name="Thiergart T."/>
            <person name="Pickel B."/>
            <person name="Atanasova L."/>
            <person name="Karlsson M."/>
            <person name="Huettel B."/>
            <person name="Barry K.W."/>
            <person name="Haridas S."/>
            <person name="Chen C."/>
            <person name="Bauer D."/>
            <person name="Andreopoulos W."/>
            <person name="Pangilinan J."/>
            <person name="LaButti K."/>
            <person name="Riley R."/>
            <person name="Lipzen A."/>
            <person name="Clum A."/>
            <person name="Drula E."/>
            <person name="Henrissat B."/>
            <person name="Kohler A."/>
            <person name="Grigoriev I.V."/>
            <person name="Martin F.M."/>
            <person name="Hacquard S."/>
        </authorList>
    </citation>
    <scope>NUCLEOTIDE SEQUENCE</scope>
    <source>
        <strain evidence="2">MPI-SDFR-AT-0120</strain>
    </source>
</reference>
<feature type="region of interest" description="Disordered" evidence="1">
    <location>
        <begin position="280"/>
        <end position="314"/>
    </location>
</feature>
<protein>
    <submittedName>
        <fullName evidence="2">Uncharacterized protein</fullName>
    </submittedName>
</protein>
<name>A0A8K0VVC9_9PLEO</name>
<dbReference type="AlphaFoldDB" id="A0A8K0VVC9"/>
<comment type="caution">
    <text evidence="2">The sequence shown here is derived from an EMBL/GenBank/DDBJ whole genome shotgun (WGS) entry which is preliminary data.</text>
</comment>
<accession>A0A8K0VVC9</accession>
<feature type="compositionally biased region" description="Gly residues" evidence="1">
    <location>
        <begin position="294"/>
        <end position="306"/>
    </location>
</feature>
<evidence type="ECO:0000256" key="1">
    <source>
        <dbReference type="SAM" id="MobiDB-lite"/>
    </source>
</evidence>
<organism evidence="2 3">
    <name type="scientific">Paraphoma chrysanthemicola</name>
    <dbReference type="NCBI Taxonomy" id="798071"/>
    <lineage>
        <taxon>Eukaryota</taxon>
        <taxon>Fungi</taxon>
        <taxon>Dikarya</taxon>
        <taxon>Ascomycota</taxon>
        <taxon>Pezizomycotina</taxon>
        <taxon>Dothideomycetes</taxon>
        <taxon>Pleosporomycetidae</taxon>
        <taxon>Pleosporales</taxon>
        <taxon>Pleosporineae</taxon>
        <taxon>Phaeosphaeriaceae</taxon>
        <taxon>Paraphoma</taxon>
    </lineage>
</organism>
<dbReference type="EMBL" id="JAGMVJ010000016">
    <property type="protein sequence ID" value="KAH7079666.1"/>
    <property type="molecule type" value="Genomic_DNA"/>
</dbReference>
<proteinExistence type="predicted"/>
<dbReference type="Proteomes" id="UP000813461">
    <property type="component" value="Unassembled WGS sequence"/>
</dbReference>